<protein>
    <submittedName>
        <fullName evidence="1">Uncharacterized protein</fullName>
    </submittedName>
</protein>
<reference evidence="1" key="1">
    <citation type="journal article" date="2020" name="Stud. Mycol.">
        <title>101 Dothideomycetes genomes: a test case for predicting lifestyles and emergence of pathogens.</title>
        <authorList>
            <person name="Haridas S."/>
            <person name="Albert R."/>
            <person name="Binder M."/>
            <person name="Bloem J."/>
            <person name="Labutti K."/>
            <person name="Salamov A."/>
            <person name="Andreopoulos B."/>
            <person name="Baker S."/>
            <person name="Barry K."/>
            <person name="Bills G."/>
            <person name="Bluhm B."/>
            <person name="Cannon C."/>
            <person name="Castanera R."/>
            <person name="Culley D."/>
            <person name="Daum C."/>
            <person name="Ezra D."/>
            <person name="Gonzalez J."/>
            <person name="Henrissat B."/>
            <person name="Kuo A."/>
            <person name="Liang C."/>
            <person name="Lipzen A."/>
            <person name="Lutzoni F."/>
            <person name="Magnuson J."/>
            <person name="Mondo S."/>
            <person name="Nolan M."/>
            <person name="Ohm R."/>
            <person name="Pangilinan J."/>
            <person name="Park H.-J."/>
            <person name="Ramirez L."/>
            <person name="Alfaro M."/>
            <person name="Sun H."/>
            <person name="Tritt A."/>
            <person name="Yoshinaga Y."/>
            <person name="Zwiers L.-H."/>
            <person name="Turgeon B."/>
            <person name="Goodwin S."/>
            <person name="Spatafora J."/>
            <person name="Crous P."/>
            <person name="Grigoriev I."/>
        </authorList>
    </citation>
    <scope>NUCLEOTIDE SEQUENCE</scope>
    <source>
        <strain evidence="1">CBS 525.71</strain>
    </source>
</reference>
<comment type="caution">
    <text evidence="1">The sequence shown here is derived from an EMBL/GenBank/DDBJ whole genome shotgun (WGS) entry which is preliminary data.</text>
</comment>
<name>A0ACB6SG06_9PLEO</name>
<dbReference type="Proteomes" id="UP000799754">
    <property type="component" value="Unassembled WGS sequence"/>
</dbReference>
<organism evidence="1 2">
    <name type="scientific">Macroventuria anomochaeta</name>
    <dbReference type="NCBI Taxonomy" id="301207"/>
    <lineage>
        <taxon>Eukaryota</taxon>
        <taxon>Fungi</taxon>
        <taxon>Dikarya</taxon>
        <taxon>Ascomycota</taxon>
        <taxon>Pezizomycotina</taxon>
        <taxon>Dothideomycetes</taxon>
        <taxon>Pleosporomycetidae</taxon>
        <taxon>Pleosporales</taxon>
        <taxon>Pleosporineae</taxon>
        <taxon>Didymellaceae</taxon>
        <taxon>Macroventuria</taxon>
    </lineage>
</organism>
<gene>
    <name evidence="1" type="ORF">BU25DRAFT_486408</name>
</gene>
<keyword evidence="2" id="KW-1185">Reference proteome</keyword>
<dbReference type="EMBL" id="MU006701">
    <property type="protein sequence ID" value="KAF2633261.1"/>
    <property type="molecule type" value="Genomic_DNA"/>
</dbReference>
<evidence type="ECO:0000313" key="1">
    <source>
        <dbReference type="EMBL" id="KAF2633261.1"/>
    </source>
</evidence>
<sequence length="219" mass="24250">MSATSSYGLGADSASSNTACLKVHKSSMYGGIYKQDDVVGQYLAPRAAQRAITDDLQASRSNYVNGYAGYTFQGHQTGLFRDSYTYGNTGFNRYYPDSENIRRLHTLHSLLPHIQPERKLNAFNGLELDIVEGHTGNIFCRAVPKKMLILFLGREIVSIFLNTIQSPDNSTWTGPHTQQNLVLPNGVVSAAAITILVSWVTRACKFATMHTMMLRRGPL</sequence>
<evidence type="ECO:0000313" key="2">
    <source>
        <dbReference type="Proteomes" id="UP000799754"/>
    </source>
</evidence>
<proteinExistence type="predicted"/>
<accession>A0ACB6SG06</accession>